<reference evidence="2" key="1">
    <citation type="submission" date="2016-10" db="EMBL/GenBank/DDBJ databases">
        <title>Comparative genomics uncovers the prolific and rare metabolic potential of the cyanobacterial genus Moorea.</title>
        <authorList>
            <person name="Leao T."/>
            <person name="Castelao G."/>
            <person name="Korobeynikov A."/>
            <person name="Monroe E.A."/>
            <person name="Podell S."/>
            <person name="Glukhov E."/>
            <person name="Allen E."/>
            <person name="Gerwick W.H."/>
            <person name="Gerwick L."/>
        </authorList>
    </citation>
    <scope>NUCLEOTIDE SEQUENCE [LARGE SCALE GENOMIC DNA]</scope>
    <source>
        <strain evidence="2">JHB</strain>
    </source>
</reference>
<proteinExistence type="predicted"/>
<protein>
    <submittedName>
        <fullName evidence="1">Uncharacterized protein</fullName>
    </submittedName>
</protein>
<dbReference type="EMBL" id="CP017708">
    <property type="protein sequence ID" value="AOY81835.1"/>
    <property type="molecule type" value="Genomic_DNA"/>
</dbReference>
<dbReference type="AlphaFoldDB" id="A0A1D9G2T8"/>
<gene>
    <name evidence="1" type="ORF">BJP36_19890</name>
</gene>
<dbReference type="Proteomes" id="UP000176944">
    <property type="component" value="Chromosome"/>
</dbReference>
<accession>A0A1D9G2T8</accession>
<name>A0A1D9G2T8_MOOP1</name>
<evidence type="ECO:0000313" key="2">
    <source>
        <dbReference type="Proteomes" id="UP000176944"/>
    </source>
</evidence>
<sequence length="63" mass="7394">MYYGLSLYPWVLVRLLPPMPPLVFARFDNLCDAKSYVQALKRLMPDAKFLIFLDISLPMDQEE</sequence>
<organism evidence="1 2">
    <name type="scientific">Moorena producens (strain JHB)</name>
    <dbReference type="NCBI Taxonomy" id="1454205"/>
    <lineage>
        <taxon>Bacteria</taxon>
        <taxon>Bacillati</taxon>
        <taxon>Cyanobacteriota</taxon>
        <taxon>Cyanophyceae</taxon>
        <taxon>Coleofasciculales</taxon>
        <taxon>Coleofasciculaceae</taxon>
        <taxon>Moorena</taxon>
    </lineage>
</organism>
<evidence type="ECO:0000313" key="1">
    <source>
        <dbReference type="EMBL" id="AOY81835.1"/>
    </source>
</evidence>